<evidence type="ECO:0000313" key="1">
    <source>
        <dbReference type="EMBL" id="UDL15909.1"/>
    </source>
</evidence>
<dbReference type="GeneID" id="80019771"/>
<dbReference type="Proteomes" id="UP000827768">
    <property type="component" value="Segment"/>
</dbReference>
<organism evidence="1 2">
    <name type="scientific">Microbacterium phage Pumpernickel</name>
    <dbReference type="NCBI Taxonomy" id="2885983"/>
    <lineage>
        <taxon>Viruses</taxon>
        <taxon>Duplodnaviria</taxon>
        <taxon>Heunggongvirae</taxon>
        <taxon>Uroviricota</taxon>
        <taxon>Caudoviricetes</taxon>
        <taxon>Pumpernickelvirus</taxon>
        <taxon>Pumpernickelvirus pumpernickel</taxon>
    </lineage>
</organism>
<evidence type="ECO:0000313" key="2">
    <source>
        <dbReference type="Proteomes" id="UP000827768"/>
    </source>
</evidence>
<reference evidence="1" key="1">
    <citation type="submission" date="2021-09" db="EMBL/GenBank/DDBJ databases">
        <authorList>
            <person name="Andersen S.H."/>
            <person name="Beall E.A."/>
            <person name="Cappelle B."/>
            <person name="Falteisek K.J."/>
            <person name="Fenske B.A."/>
            <person name="Gansluckner N.W."/>
            <person name="Gilbertson S.M."/>
            <person name="Krings K.J."/>
            <person name="Mobeck M."/>
            <person name="Odeku J.O."/>
            <person name="Poncelet M.E."/>
            <person name="Rohr J.R."/>
            <person name="Rolands L."/>
            <person name="Whipple C.D."/>
            <person name="Whipple E.M."/>
            <person name="Spring A.M."/>
            <person name="Klyczek K."/>
            <person name="Garlena R.A."/>
            <person name="Russell D.A."/>
            <person name="Pope W.H."/>
            <person name="Jacobs-Sera D."/>
            <person name="Hatfull G.F."/>
        </authorList>
    </citation>
    <scope>NUCLEOTIDE SEQUENCE</scope>
</reference>
<keyword evidence="2" id="KW-1185">Reference proteome</keyword>
<gene>
    <name evidence="1" type="primary">131</name>
    <name evidence="1" type="ORF">SEA_PUMPERNICKEL_131</name>
</gene>
<sequence>MKLFKRKNRYVNWIAGSRTLMSFGPYSLRERRRMTEALQNTGVHYWLTDEKLDYKKYNQEQLDALKLEIQVKYGVTLRADW</sequence>
<protein>
    <submittedName>
        <fullName evidence="1">Uncharacterized protein</fullName>
    </submittedName>
</protein>
<dbReference type="EMBL" id="OK040790">
    <property type="protein sequence ID" value="UDL15909.1"/>
    <property type="molecule type" value="Genomic_DNA"/>
</dbReference>
<name>A0AAE8Y751_9CAUD</name>
<accession>A0AAE8Y751</accession>
<proteinExistence type="predicted"/>
<dbReference type="KEGG" id="vg:80019771"/>
<dbReference type="RefSeq" id="YP_010755149.1">
    <property type="nucleotide sequence ID" value="NC_073468.1"/>
</dbReference>